<sequence>MTADGPPTDPSRHPQYVEVPLPHDLESPRLARTRVEEILASWHLDRLVDPVKLAVSELVTNAVRYGRPPLQVILRRWDNEVLELDVRDADPSPPRHREPDTDTQSGRGLGIVEALANTVEVEQVPEDGKVVRARFALDD</sequence>
<feature type="region of interest" description="Disordered" evidence="2">
    <location>
        <begin position="85"/>
        <end position="108"/>
    </location>
</feature>
<keyword evidence="1" id="KW-0723">Serine/threonine-protein kinase</keyword>
<keyword evidence="5" id="KW-1185">Reference proteome</keyword>
<evidence type="ECO:0000313" key="5">
    <source>
        <dbReference type="Proteomes" id="UP000293638"/>
    </source>
</evidence>
<gene>
    <name evidence="4" type="ORF">EV189_3621</name>
</gene>
<dbReference type="CDD" id="cd16936">
    <property type="entry name" value="HATPase_RsbW-like"/>
    <property type="match status" value="1"/>
</dbReference>
<organism evidence="4 5">
    <name type="scientific">Motilibacter rhizosphaerae</name>
    <dbReference type="NCBI Taxonomy" id="598652"/>
    <lineage>
        <taxon>Bacteria</taxon>
        <taxon>Bacillati</taxon>
        <taxon>Actinomycetota</taxon>
        <taxon>Actinomycetes</taxon>
        <taxon>Motilibacterales</taxon>
        <taxon>Motilibacteraceae</taxon>
        <taxon>Motilibacter</taxon>
    </lineage>
</organism>
<dbReference type="InterPro" id="IPR050267">
    <property type="entry name" value="Anti-sigma-factor_SerPK"/>
</dbReference>
<comment type="caution">
    <text evidence="4">The sequence shown here is derived from an EMBL/GenBank/DDBJ whole genome shotgun (WGS) entry which is preliminary data.</text>
</comment>
<evidence type="ECO:0000313" key="4">
    <source>
        <dbReference type="EMBL" id="RZS80140.1"/>
    </source>
</evidence>
<feature type="domain" description="Histidine kinase/HSP90-like ATPase" evidence="3">
    <location>
        <begin position="22"/>
        <end position="134"/>
    </location>
</feature>
<name>A0A4Q7NBD5_9ACTN</name>
<evidence type="ECO:0000256" key="1">
    <source>
        <dbReference type="ARBA" id="ARBA00022527"/>
    </source>
</evidence>
<proteinExistence type="predicted"/>
<dbReference type="PANTHER" id="PTHR35526">
    <property type="entry name" value="ANTI-SIGMA-F FACTOR RSBW-RELATED"/>
    <property type="match status" value="1"/>
</dbReference>
<evidence type="ECO:0000259" key="3">
    <source>
        <dbReference type="Pfam" id="PF13581"/>
    </source>
</evidence>
<dbReference type="InterPro" id="IPR003594">
    <property type="entry name" value="HATPase_dom"/>
</dbReference>
<evidence type="ECO:0000256" key="2">
    <source>
        <dbReference type="SAM" id="MobiDB-lite"/>
    </source>
</evidence>
<dbReference type="PANTHER" id="PTHR35526:SF3">
    <property type="entry name" value="ANTI-SIGMA-F FACTOR RSBW"/>
    <property type="match status" value="1"/>
</dbReference>
<feature type="compositionally biased region" description="Basic and acidic residues" evidence="2">
    <location>
        <begin position="85"/>
        <end position="100"/>
    </location>
</feature>
<keyword evidence="1" id="KW-0418">Kinase</keyword>
<dbReference type="EMBL" id="SGXD01000005">
    <property type="protein sequence ID" value="RZS80140.1"/>
    <property type="molecule type" value="Genomic_DNA"/>
</dbReference>
<accession>A0A4Q7NBD5</accession>
<protein>
    <submittedName>
        <fullName evidence="4">Anti-sigma regulatory factor (Ser/Thr protein kinase)</fullName>
    </submittedName>
</protein>
<dbReference type="RefSeq" id="WP_165400372.1">
    <property type="nucleotide sequence ID" value="NZ_SGXD01000005.1"/>
</dbReference>
<dbReference type="Pfam" id="PF13581">
    <property type="entry name" value="HATPase_c_2"/>
    <property type="match status" value="1"/>
</dbReference>
<dbReference type="Gene3D" id="3.30.565.10">
    <property type="entry name" value="Histidine kinase-like ATPase, C-terminal domain"/>
    <property type="match status" value="1"/>
</dbReference>
<dbReference type="GO" id="GO:0004674">
    <property type="term" value="F:protein serine/threonine kinase activity"/>
    <property type="evidence" value="ECO:0007669"/>
    <property type="project" value="UniProtKB-KW"/>
</dbReference>
<dbReference type="InterPro" id="IPR036890">
    <property type="entry name" value="HATPase_C_sf"/>
</dbReference>
<dbReference type="SUPFAM" id="SSF55874">
    <property type="entry name" value="ATPase domain of HSP90 chaperone/DNA topoisomerase II/histidine kinase"/>
    <property type="match status" value="1"/>
</dbReference>
<dbReference type="Proteomes" id="UP000293638">
    <property type="component" value="Unassembled WGS sequence"/>
</dbReference>
<keyword evidence="1" id="KW-0808">Transferase</keyword>
<reference evidence="4 5" key="1">
    <citation type="submission" date="2019-02" db="EMBL/GenBank/DDBJ databases">
        <title>Genomic Encyclopedia of Type Strains, Phase IV (KMG-IV): sequencing the most valuable type-strain genomes for metagenomic binning, comparative biology and taxonomic classification.</title>
        <authorList>
            <person name="Goeker M."/>
        </authorList>
    </citation>
    <scope>NUCLEOTIDE SEQUENCE [LARGE SCALE GENOMIC DNA]</scope>
    <source>
        <strain evidence="4 5">DSM 45622</strain>
    </source>
</reference>
<feature type="region of interest" description="Disordered" evidence="2">
    <location>
        <begin position="1"/>
        <end position="21"/>
    </location>
</feature>
<dbReference type="AlphaFoldDB" id="A0A4Q7NBD5"/>